<dbReference type="InterPro" id="IPR036465">
    <property type="entry name" value="vWFA_dom_sf"/>
</dbReference>
<dbReference type="CDD" id="cd00198">
    <property type="entry name" value="vWFA"/>
    <property type="match status" value="1"/>
</dbReference>
<protein>
    <submittedName>
        <fullName evidence="4">VWFA-related protein</fullName>
    </submittedName>
</protein>
<feature type="chain" id="PRO_5031435930" evidence="2">
    <location>
        <begin position="26"/>
        <end position="349"/>
    </location>
</feature>
<proteinExistence type="predicted"/>
<evidence type="ECO:0000313" key="4">
    <source>
        <dbReference type="EMBL" id="MBB5063736.1"/>
    </source>
</evidence>
<dbReference type="EMBL" id="JACHIO010000007">
    <property type="protein sequence ID" value="MBB5063736.1"/>
    <property type="molecule type" value="Genomic_DNA"/>
</dbReference>
<dbReference type="NCBIfam" id="TIGR03436">
    <property type="entry name" value="acidobact_VWFA"/>
    <property type="match status" value="1"/>
</dbReference>
<dbReference type="Gene3D" id="3.40.50.410">
    <property type="entry name" value="von Willebrand factor, type A domain"/>
    <property type="match status" value="1"/>
</dbReference>
<evidence type="ECO:0000259" key="3">
    <source>
        <dbReference type="PROSITE" id="PS50234"/>
    </source>
</evidence>
<dbReference type="SMART" id="SM00327">
    <property type="entry name" value="VWA"/>
    <property type="match status" value="1"/>
</dbReference>
<feature type="region of interest" description="Disordered" evidence="1">
    <location>
        <begin position="25"/>
        <end position="49"/>
    </location>
</feature>
<name>A0A7W8E9I6_9BACT</name>
<keyword evidence="2" id="KW-0732">Signal</keyword>
<dbReference type="PROSITE" id="PS50234">
    <property type="entry name" value="VWFA"/>
    <property type="match status" value="1"/>
</dbReference>
<feature type="domain" description="VWFA" evidence="3">
    <location>
        <begin position="104"/>
        <end position="297"/>
    </location>
</feature>
<dbReference type="Proteomes" id="UP000584867">
    <property type="component" value="Unassembled WGS sequence"/>
</dbReference>
<dbReference type="InterPro" id="IPR017802">
    <property type="entry name" value="VWFA-rel_acidobac-type"/>
</dbReference>
<sequence>MRPLWLRLIPALSFALLSCAPGLHAQEAPSPDAPPPASTAPAQQEQNPETQTLKVNVNLVDLYFSVRDKSGYVTGLHQQDCGLWEDGQQQTIKNFTQEKNLPLTIGILLDTSGSQKNVLPLEQDSGARFLSEVLKPKDEAFLISFDVNVDLLSDYTNSAHELKRAIDKASINAASSSAGVPGIGGGPFPTSHPRGTLLYDAVYLAAHDKLQSQTGRKILVLLTDGGDQGSQETLKSATEAAQKANAILYVILIADRANFSYGFNADGQMEQLARETGGRVINVGNNGKKLEEAFDQIQDELRTQYLVSYTPKNKAADGKFRKINIDCGKDAKVQARKGYYAIVGGGDDN</sequence>
<accession>A0A7W8E9I6</accession>
<reference evidence="4 5" key="1">
    <citation type="submission" date="2020-08" db="EMBL/GenBank/DDBJ databases">
        <title>Genomic Encyclopedia of Type Strains, Phase IV (KMG-V): Genome sequencing to study the core and pangenomes of soil and plant-associated prokaryotes.</title>
        <authorList>
            <person name="Whitman W."/>
        </authorList>
    </citation>
    <scope>NUCLEOTIDE SEQUENCE [LARGE SCALE GENOMIC DNA]</scope>
    <source>
        <strain evidence="4 5">X5P3</strain>
    </source>
</reference>
<feature type="signal peptide" evidence="2">
    <location>
        <begin position="1"/>
        <end position="25"/>
    </location>
</feature>
<dbReference type="RefSeq" id="WP_184255127.1">
    <property type="nucleotide sequence ID" value="NZ_JACHIO010000007.1"/>
</dbReference>
<dbReference type="AlphaFoldDB" id="A0A7W8E9I6"/>
<dbReference type="PROSITE" id="PS51257">
    <property type="entry name" value="PROKAR_LIPOPROTEIN"/>
    <property type="match status" value="1"/>
</dbReference>
<organism evidence="4 5">
    <name type="scientific">Granulicella mallensis</name>
    <dbReference type="NCBI Taxonomy" id="940614"/>
    <lineage>
        <taxon>Bacteria</taxon>
        <taxon>Pseudomonadati</taxon>
        <taxon>Acidobacteriota</taxon>
        <taxon>Terriglobia</taxon>
        <taxon>Terriglobales</taxon>
        <taxon>Acidobacteriaceae</taxon>
        <taxon>Granulicella</taxon>
    </lineage>
</organism>
<dbReference type="InterPro" id="IPR002035">
    <property type="entry name" value="VWF_A"/>
</dbReference>
<dbReference type="SUPFAM" id="SSF53300">
    <property type="entry name" value="vWA-like"/>
    <property type="match status" value="1"/>
</dbReference>
<comment type="caution">
    <text evidence="4">The sequence shown here is derived from an EMBL/GenBank/DDBJ whole genome shotgun (WGS) entry which is preliminary data.</text>
</comment>
<evidence type="ECO:0000256" key="2">
    <source>
        <dbReference type="SAM" id="SignalP"/>
    </source>
</evidence>
<gene>
    <name evidence="4" type="ORF">HDF15_002081</name>
</gene>
<evidence type="ECO:0000256" key="1">
    <source>
        <dbReference type="SAM" id="MobiDB-lite"/>
    </source>
</evidence>
<evidence type="ECO:0000313" key="5">
    <source>
        <dbReference type="Proteomes" id="UP000584867"/>
    </source>
</evidence>